<feature type="compositionally biased region" description="Basic and acidic residues" evidence="1">
    <location>
        <begin position="1"/>
        <end position="10"/>
    </location>
</feature>
<protein>
    <submittedName>
        <fullName evidence="2">Uncharacterized protein</fullName>
    </submittedName>
</protein>
<dbReference type="Proteomes" id="UP000317365">
    <property type="component" value="Chromosome"/>
</dbReference>
<evidence type="ECO:0000313" key="3">
    <source>
        <dbReference type="Proteomes" id="UP000317365"/>
    </source>
</evidence>
<dbReference type="RefSeq" id="WP_142808722.1">
    <property type="nucleotide sequence ID" value="NZ_CP036282.1"/>
</dbReference>
<evidence type="ECO:0000256" key="1">
    <source>
        <dbReference type="SAM" id="MobiDB-lite"/>
    </source>
</evidence>
<organism evidence="2 3">
    <name type="scientific">Rhodoferax aquaticus</name>
    <dbReference type="NCBI Taxonomy" id="2527691"/>
    <lineage>
        <taxon>Bacteria</taxon>
        <taxon>Pseudomonadati</taxon>
        <taxon>Pseudomonadota</taxon>
        <taxon>Betaproteobacteria</taxon>
        <taxon>Burkholderiales</taxon>
        <taxon>Comamonadaceae</taxon>
        <taxon>Rhodoferax</taxon>
    </lineage>
</organism>
<proteinExistence type="predicted"/>
<keyword evidence="3" id="KW-1185">Reference proteome</keyword>
<reference evidence="3" key="1">
    <citation type="submission" date="2019-02" db="EMBL/GenBank/DDBJ databases">
        <title>Complete genome sequence of Rhodoferax sp. Gr-4.</title>
        <authorList>
            <person name="Jin L."/>
        </authorList>
    </citation>
    <scope>NUCLEOTIDE SEQUENCE [LARGE SCALE GENOMIC DNA]</scope>
    <source>
        <strain evidence="3">Gr-4</strain>
    </source>
</reference>
<name>A0A515EKG5_9BURK</name>
<sequence>MPKADNKTMPEETQGVATAQETPRLGELIHVQVADGLELINNETGKDFEAGVPTLQTVTVTTLRRLQDGDLVRV</sequence>
<dbReference type="EMBL" id="CP036282">
    <property type="protein sequence ID" value="QDL53138.1"/>
    <property type="molecule type" value="Genomic_DNA"/>
</dbReference>
<gene>
    <name evidence="2" type="ORF">EXZ61_02545</name>
</gene>
<dbReference type="AlphaFoldDB" id="A0A515EKG5"/>
<feature type="region of interest" description="Disordered" evidence="1">
    <location>
        <begin position="1"/>
        <end position="23"/>
    </location>
</feature>
<accession>A0A515EKG5</accession>
<reference evidence="3" key="2">
    <citation type="journal article" date="2020" name="Int. J. Syst. Evol. Microbiol.">
        <title>Genomic insights into a novel species Rhodoferax aquaticus sp. nov., isolated from freshwater.</title>
        <authorList>
            <person name="Li T."/>
            <person name="Zhuo Y."/>
            <person name="Jin C.Z."/>
            <person name="Wu X."/>
            <person name="Ko S.R."/>
            <person name="Jin F.J."/>
            <person name="Ahn C.Y."/>
            <person name="Oh H.M."/>
            <person name="Lee H.G."/>
            <person name="Jin L."/>
        </authorList>
    </citation>
    <scope>NUCLEOTIDE SEQUENCE [LARGE SCALE GENOMIC DNA]</scope>
    <source>
        <strain evidence="3">Gr-4</strain>
    </source>
</reference>
<dbReference type="KEGG" id="rhg:EXZ61_02545"/>
<evidence type="ECO:0000313" key="2">
    <source>
        <dbReference type="EMBL" id="QDL53138.1"/>
    </source>
</evidence>